<dbReference type="FunFam" id="3.30.1300.10:FF:000002">
    <property type="entry name" value="Pantoate--beta-alanine ligase"/>
    <property type="match status" value="1"/>
</dbReference>
<dbReference type="UniPathway" id="UPA00028">
    <property type="reaction ID" value="UER00005"/>
</dbReference>
<dbReference type="RefSeq" id="XP_001558171.2">
    <property type="nucleotide sequence ID" value="XM_001558121.2"/>
</dbReference>
<evidence type="ECO:0000313" key="12">
    <source>
        <dbReference type="EMBL" id="ATZ55736.1"/>
    </source>
</evidence>
<dbReference type="Gene3D" id="3.30.1300.10">
    <property type="entry name" value="Pantoate-beta-alanine ligase, C-terminal domain"/>
    <property type="match status" value="1"/>
</dbReference>
<dbReference type="EC" id="6.3.2.1" evidence="3"/>
<dbReference type="NCBIfam" id="TIGR00018">
    <property type="entry name" value="panC"/>
    <property type="match status" value="1"/>
</dbReference>
<dbReference type="EMBL" id="CP009816">
    <property type="protein sequence ID" value="ATZ55736.1"/>
    <property type="molecule type" value="Genomic_DNA"/>
</dbReference>
<dbReference type="Pfam" id="PF02569">
    <property type="entry name" value="Pantoate_ligase"/>
    <property type="match status" value="1"/>
</dbReference>
<evidence type="ECO:0000256" key="5">
    <source>
        <dbReference type="ARBA" id="ARBA00022598"/>
    </source>
</evidence>
<name>A0A384JYQ3_BOTFB</name>
<organism evidence="12 13">
    <name type="scientific">Botryotinia fuckeliana (strain B05.10)</name>
    <name type="common">Noble rot fungus</name>
    <name type="synonym">Botrytis cinerea</name>
    <dbReference type="NCBI Taxonomy" id="332648"/>
    <lineage>
        <taxon>Eukaryota</taxon>
        <taxon>Fungi</taxon>
        <taxon>Dikarya</taxon>
        <taxon>Ascomycota</taxon>
        <taxon>Pezizomycotina</taxon>
        <taxon>Leotiomycetes</taxon>
        <taxon>Helotiales</taxon>
        <taxon>Sclerotiniaceae</taxon>
        <taxon>Botrytis</taxon>
    </lineage>
</organism>
<dbReference type="OrthoDB" id="2020436at2759"/>
<evidence type="ECO:0000256" key="9">
    <source>
        <dbReference type="ARBA" id="ARBA00029902"/>
    </source>
</evidence>
<dbReference type="Gene3D" id="3.40.50.620">
    <property type="entry name" value="HUPs"/>
    <property type="match status" value="1"/>
</dbReference>
<reference evidence="12 13" key="3">
    <citation type="journal article" date="2017" name="Mol. Plant Pathol.">
        <title>A gapless genome sequence of the fungus Botrytis cinerea.</title>
        <authorList>
            <person name="Van Kan J.A."/>
            <person name="Stassen J.H."/>
            <person name="Mosbach A."/>
            <person name="Van Der Lee T.A."/>
            <person name="Faino L."/>
            <person name="Farmer A.D."/>
            <person name="Papasotiriou D.G."/>
            <person name="Zhou S."/>
            <person name="Seidl M.F."/>
            <person name="Cottam E."/>
            <person name="Edel D."/>
            <person name="Hahn M."/>
            <person name="Schwartz D.C."/>
            <person name="Dietrich R.A."/>
            <person name="Widdison S."/>
            <person name="Scalliet G."/>
        </authorList>
    </citation>
    <scope>NUCLEOTIDE SEQUENCE [LARGE SCALE GENOMIC DNA]</scope>
    <source>
        <strain evidence="12 13">B05.10</strain>
    </source>
</reference>
<keyword evidence="8" id="KW-0067">ATP-binding</keyword>
<evidence type="ECO:0000256" key="2">
    <source>
        <dbReference type="ARBA" id="ARBA00009256"/>
    </source>
</evidence>
<comment type="pathway">
    <text evidence="1">Cofactor biosynthesis; (R)-pantothenate biosynthesis; (R)-pantothenate from (R)-pantoate and beta-alanine: step 1/1.</text>
</comment>
<evidence type="ECO:0000256" key="11">
    <source>
        <dbReference type="ARBA" id="ARBA00048258"/>
    </source>
</evidence>
<dbReference type="InterPro" id="IPR003721">
    <property type="entry name" value="Pantoate_ligase"/>
</dbReference>
<dbReference type="KEGG" id="bfu:BCIN_12g03030"/>
<dbReference type="SUPFAM" id="SSF52374">
    <property type="entry name" value="Nucleotidylyl transferase"/>
    <property type="match status" value="1"/>
</dbReference>
<dbReference type="HAMAP" id="MF_00158">
    <property type="entry name" value="PanC"/>
    <property type="match status" value="1"/>
</dbReference>
<reference evidence="12 13" key="1">
    <citation type="journal article" date="2011" name="PLoS Genet.">
        <title>Genomic analysis of the necrotrophic fungal pathogens Sclerotinia sclerotiorum and Botrytis cinerea.</title>
        <authorList>
            <person name="Amselem J."/>
            <person name="Cuomo C.A."/>
            <person name="van Kan J.A."/>
            <person name="Viaud M."/>
            <person name="Benito E.P."/>
            <person name="Couloux A."/>
            <person name="Coutinho P.M."/>
            <person name="de Vries R.P."/>
            <person name="Dyer P.S."/>
            <person name="Fillinger S."/>
            <person name="Fournier E."/>
            <person name="Gout L."/>
            <person name="Hahn M."/>
            <person name="Kohn L."/>
            <person name="Lapalu N."/>
            <person name="Plummer K.M."/>
            <person name="Pradier J.M."/>
            <person name="Quevillon E."/>
            <person name="Sharon A."/>
            <person name="Simon A."/>
            <person name="ten Have A."/>
            <person name="Tudzynski B."/>
            <person name="Tudzynski P."/>
            <person name="Wincker P."/>
            <person name="Andrew M."/>
            <person name="Anthouard V."/>
            <person name="Beever R.E."/>
            <person name="Beffa R."/>
            <person name="Benoit I."/>
            <person name="Bouzid O."/>
            <person name="Brault B."/>
            <person name="Chen Z."/>
            <person name="Choquer M."/>
            <person name="Collemare J."/>
            <person name="Cotton P."/>
            <person name="Danchin E.G."/>
            <person name="Da Silva C."/>
            <person name="Gautier A."/>
            <person name="Giraud C."/>
            <person name="Giraud T."/>
            <person name="Gonzalez C."/>
            <person name="Grossetete S."/>
            <person name="Guldener U."/>
            <person name="Henrissat B."/>
            <person name="Howlett B.J."/>
            <person name="Kodira C."/>
            <person name="Kretschmer M."/>
            <person name="Lappartient A."/>
            <person name="Leroch M."/>
            <person name="Levis C."/>
            <person name="Mauceli E."/>
            <person name="Neuveglise C."/>
            <person name="Oeser B."/>
            <person name="Pearson M."/>
            <person name="Poulain J."/>
            <person name="Poussereau N."/>
            <person name="Quesneville H."/>
            <person name="Rascle C."/>
            <person name="Schumacher J."/>
            <person name="Segurens B."/>
            <person name="Sexton A."/>
            <person name="Silva E."/>
            <person name="Sirven C."/>
            <person name="Soanes D.M."/>
            <person name="Talbot N.J."/>
            <person name="Templeton M."/>
            <person name="Yandava C."/>
            <person name="Yarden O."/>
            <person name="Zeng Q."/>
            <person name="Rollins J.A."/>
            <person name="Lebrun M.H."/>
            <person name="Dickman M."/>
        </authorList>
    </citation>
    <scope>NUCLEOTIDE SEQUENCE [LARGE SCALE GENOMIC DNA]</scope>
    <source>
        <strain evidence="12 13">B05.10</strain>
    </source>
</reference>
<dbReference type="PANTHER" id="PTHR21299">
    <property type="entry name" value="CYTIDYLATE KINASE/PANTOATE-BETA-ALANINE LIGASE"/>
    <property type="match status" value="1"/>
</dbReference>
<sequence length="380" mass="42151">MMPSPMRQSMLPLLNSTTKVYGAPRAFSTTSALLRRVANPTIPGTSIKIFRDVPALRQWRRKQLIDHRMVGLVPTMGALHEGHLSLIRLAAAENSNVVVSVYVNPTQFGVHEDLDSYPKTWEKDCKMLKELDMELADNGDMGKIAAVFAPTTETMYPSGPPSQEVAAKGSFITITPVGELLEGASRPTFFRGVATVCMKLFNIVMPDSVYFGQKDVQQTVVIKKMVKDFCFDTKVIIGETQREHDGLALSSRNVYLGTRRRNVATALSNMLKVAEQGYNLGRRSRDELLGPALELSKLLLMEQHQLKPEERVRYKVDYISLADPETMEEIQEVDETKGAILSGAIKMLPVEAPQVGEDLGLSDGPPVRLIDNIILKPVKV</sequence>
<dbReference type="AlphaFoldDB" id="A0A384JYQ3"/>
<accession>A0A384JYQ3</accession>
<dbReference type="Proteomes" id="UP000001798">
    <property type="component" value="Chromosome 12"/>
</dbReference>
<protein>
    <recommendedName>
        <fullName evidence="4">Pantoate--beta-alanine ligase</fullName>
        <ecNumber evidence="3">6.3.2.1</ecNumber>
    </recommendedName>
    <alternativeName>
        <fullName evidence="10">Pantoate-activating enzyme</fullName>
    </alternativeName>
    <alternativeName>
        <fullName evidence="9">Pantothenate synthetase</fullName>
    </alternativeName>
</protein>
<keyword evidence="6" id="KW-0566">Pantothenate biosynthesis</keyword>
<dbReference type="FunFam" id="3.40.50.620:FF:000013">
    <property type="entry name" value="Pantothenate synthetase"/>
    <property type="match status" value="1"/>
</dbReference>
<comment type="similarity">
    <text evidence="2">Belongs to the pantothenate synthetase family.</text>
</comment>
<evidence type="ECO:0000256" key="4">
    <source>
        <dbReference type="ARBA" id="ARBA00015647"/>
    </source>
</evidence>
<evidence type="ECO:0000256" key="10">
    <source>
        <dbReference type="ARBA" id="ARBA00032806"/>
    </source>
</evidence>
<keyword evidence="7" id="KW-0547">Nucleotide-binding</keyword>
<gene>
    <name evidence="12" type="primary">Bcpan6</name>
    <name evidence="12" type="ORF">BCIN_12g03030</name>
</gene>
<evidence type="ECO:0000256" key="3">
    <source>
        <dbReference type="ARBA" id="ARBA00012219"/>
    </source>
</evidence>
<evidence type="ECO:0000256" key="6">
    <source>
        <dbReference type="ARBA" id="ARBA00022655"/>
    </source>
</evidence>
<dbReference type="GeneID" id="5438780"/>
<evidence type="ECO:0000256" key="1">
    <source>
        <dbReference type="ARBA" id="ARBA00004990"/>
    </source>
</evidence>
<dbReference type="VEuPathDB" id="FungiDB:Bcin12g03030"/>
<dbReference type="GO" id="GO:0004592">
    <property type="term" value="F:pantoate-beta-alanine ligase activity"/>
    <property type="evidence" value="ECO:0007669"/>
    <property type="project" value="UniProtKB-EC"/>
</dbReference>
<reference evidence="12 13" key="2">
    <citation type="journal article" date="2012" name="Eukaryot. Cell">
        <title>Genome update of Botrytis cinerea strains B05.10 and T4.</title>
        <authorList>
            <person name="Staats M."/>
            <person name="van Kan J.A."/>
        </authorList>
    </citation>
    <scope>NUCLEOTIDE SEQUENCE [LARGE SCALE GENOMIC DNA]</scope>
    <source>
        <strain evidence="12 13">B05.10</strain>
    </source>
</reference>
<dbReference type="GO" id="GO:0005524">
    <property type="term" value="F:ATP binding"/>
    <property type="evidence" value="ECO:0007669"/>
    <property type="project" value="UniProtKB-KW"/>
</dbReference>
<evidence type="ECO:0000313" key="13">
    <source>
        <dbReference type="Proteomes" id="UP000001798"/>
    </source>
</evidence>
<dbReference type="InterPro" id="IPR014729">
    <property type="entry name" value="Rossmann-like_a/b/a_fold"/>
</dbReference>
<comment type="catalytic activity">
    <reaction evidence="11">
        <text>(R)-pantoate + beta-alanine + ATP = (R)-pantothenate + AMP + diphosphate + H(+)</text>
        <dbReference type="Rhea" id="RHEA:10912"/>
        <dbReference type="ChEBI" id="CHEBI:15378"/>
        <dbReference type="ChEBI" id="CHEBI:15980"/>
        <dbReference type="ChEBI" id="CHEBI:29032"/>
        <dbReference type="ChEBI" id="CHEBI:30616"/>
        <dbReference type="ChEBI" id="CHEBI:33019"/>
        <dbReference type="ChEBI" id="CHEBI:57966"/>
        <dbReference type="ChEBI" id="CHEBI:456215"/>
        <dbReference type="EC" id="6.3.2.1"/>
    </reaction>
</comment>
<dbReference type="PANTHER" id="PTHR21299:SF1">
    <property type="entry name" value="PANTOATE--BETA-ALANINE LIGASE"/>
    <property type="match status" value="1"/>
</dbReference>
<dbReference type="GO" id="GO:0015940">
    <property type="term" value="P:pantothenate biosynthetic process"/>
    <property type="evidence" value="ECO:0007669"/>
    <property type="project" value="UniProtKB-UniPathway"/>
</dbReference>
<keyword evidence="13" id="KW-1185">Reference proteome</keyword>
<proteinExistence type="inferred from homology"/>
<evidence type="ECO:0000256" key="8">
    <source>
        <dbReference type="ARBA" id="ARBA00022840"/>
    </source>
</evidence>
<evidence type="ECO:0000256" key="7">
    <source>
        <dbReference type="ARBA" id="ARBA00022741"/>
    </source>
</evidence>
<keyword evidence="5" id="KW-0436">Ligase</keyword>
<dbReference type="InterPro" id="IPR042176">
    <property type="entry name" value="Pantoate_ligase_C"/>
</dbReference>